<dbReference type="Pfam" id="PF00033">
    <property type="entry name" value="Cytochrome_B"/>
    <property type="match status" value="1"/>
</dbReference>
<protein>
    <submittedName>
        <fullName evidence="9">Cytochrome b subunit of the bc complex</fullName>
    </submittedName>
</protein>
<dbReference type="Pfam" id="PF02662">
    <property type="entry name" value="FlpD"/>
    <property type="match status" value="1"/>
</dbReference>
<evidence type="ECO:0000256" key="1">
    <source>
        <dbReference type="ARBA" id="ARBA00011649"/>
    </source>
</evidence>
<dbReference type="STRING" id="1244869.H261_01532"/>
<gene>
    <name evidence="9" type="ORF">H261_01532</name>
</gene>
<reference evidence="9 10" key="1">
    <citation type="journal article" date="2014" name="Genome Announc.">
        <title>Draft Genome Sequence of Magnetospirillum sp. Strain SO-1, a Freshwater Magnetotactic Bacterium Isolated from the Ol'khovka River, Russia.</title>
        <authorList>
            <person name="Grouzdev D.S."/>
            <person name="Dziuba M.V."/>
            <person name="Sukhacheva M.S."/>
            <person name="Mardanov A.V."/>
            <person name="Beletskiy A.V."/>
            <person name="Kuznetsov B.B."/>
            <person name="Skryabin K.G."/>
        </authorList>
    </citation>
    <scope>NUCLEOTIDE SEQUENCE [LARGE SCALE GENOMIC DNA]</scope>
    <source>
        <strain evidence="9 10">SO-1</strain>
    </source>
</reference>
<comment type="subunit">
    <text evidence="1">The main subunits of complex b-c1 are: cytochrome b, cytochrome c1 and the Rieske protein.</text>
</comment>
<dbReference type="GO" id="GO:0009055">
    <property type="term" value="F:electron transfer activity"/>
    <property type="evidence" value="ECO:0007669"/>
    <property type="project" value="InterPro"/>
</dbReference>
<dbReference type="PANTHER" id="PTHR19271">
    <property type="entry name" value="CYTOCHROME B"/>
    <property type="match status" value="1"/>
</dbReference>
<proteinExistence type="predicted"/>
<evidence type="ECO:0000256" key="2">
    <source>
        <dbReference type="ARBA" id="ARBA00022723"/>
    </source>
</evidence>
<feature type="transmembrane region" description="Helical" evidence="6">
    <location>
        <begin position="178"/>
        <end position="202"/>
    </location>
</feature>
<evidence type="ECO:0000313" key="9">
    <source>
        <dbReference type="EMBL" id="EME71887.1"/>
    </source>
</evidence>
<organism evidence="9 10">
    <name type="scientific">Paramagnetospirillum caucaseum</name>
    <dbReference type="NCBI Taxonomy" id="1244869"/>
    <lineage>
        <taxon>Bacteria</taxon>
        <taxon>Pseudomonadati</taxon>
        <taxon>Pseudomonadota</taxon>
        <taxon>Alphaproteobacteria</taxon>
        <taxon>Rhodospirillales</taxon>
        <taxon>Magnetospirillaceae</taxon>
        <taxon>Paramagnetospirillum</taxon>
    </lineage>
</organism>
<dbReference type="RefSeq" id="WP_008613531.1">
    <property type="nucleotide sequence ID" value="NZ_AONQ01000002.1"/>
</dbReference>
<name>M2ZWU2_9PROT</name>
<dbReference type="InterPro" id="IPR016174">
    <property type="entry name" value="Di-haem_cyt_TM"/>
</dbReference>
<dbReference type="PATRIC" id="fig|1244869.3.peg.300"/>
<dbReference type="Gene3D" id="1.20.810.10">
    <property type="entry name" value="Cytochrome Bc1 Complex, Chain C"/>
    <property type="match status" value="1"/>
</dbReference>
<evidence type="ECO:0000256" key="6">
    <source>
        <dbReference type="SAM" id="Phobius"/>
    </source>
</evidence>
<keyword evidence="5" id="KW-0411">Iron-sulfur</keyword>
<dbReference type="InterPro" id="IPR003813">
    <property type="entry name" value="MvhD/FlpD"/>
</dbReference>
<accession>M2ZWU2</accession>
<dbReference type="Gene3D" id="3.30.70.20">
    <property type="match status" value="1"/>
</dbReference>
<evidence type="ECO:0000256" key="4">
    <source>
        <dbReference type="ARBA" id="ARBA00023004"/>
    </source>
</evidence>
<feature type="domain" description="4Fe-4S ferredoxin-type" evidence="8">
    <location>
        <begin position="331"/>
        <end position="360"/>
    </location>
</feature>
<feature type="transmembrane region" description="Helical" evidence="6">
    <location>
        <begin position="114"/>
        <end position="138"/>
    </location>
</feature>
<feature type="transmembrane region" description="Helical" evidence="6">
    <location>
        <begin position="266"/>
        <end position="287"/>
    </location>
</feature>
<feature type="transmembrane region" description="Helical" evidence="6">
    <location>
        <begin position="32"/>
        <end position="54"/>
    </location>
</feature>
<keyword evidence="3" id="KW-0560">Oxidoreductase</keyword>
<evidence type="ECO:0000259" key="7">
    <source>
        <dbReference type="PROSITE" id="PS51002"/>
    </source>
</evidence>
<evidence type="ECO:0000256" key="3">
    <source>
        <dbReference type="ARBA" id="ARBA00023002"/>
    </source>
</evidence>
<feature type="domain" description="4Fe-4S ferredoxin-type" evidence="8">
    <location>
        <begin position="293"/>
        <end position="322"/>
    </location>
</feature>
<dbReference type="SUPFAM" id="SSF81342">
    <property type="entry name" value="Transmembrane di-heme cytochromes"/>
    <property type="match status" value="1"/>
</dbReference>
<dbReference type="PANTHER" id="PTHR19271:SF16">
    <property type="entry name" value="CYTOCHROME B"/>
    <property type="match status" value="1"/>
</dbReference>
<dbReference type="eggNOG" id="COG1908">
    <property type="taxonomic scope" value="Bacteria"/>
</dbReference>
<dbReference type="GO" id="GO:0046872">
    <property type="term" value="F:metal ion binding"/>
    <property type="evidence" value="ECO:0007669"/>
    <property type="project" value="UniProtKB-KW"/>
</dbReference>
<dbReference type="AlphaFoldDB" id="M2ZWU2"/>
<feature type="domain" description="Cytochrome b/b6 N-terminal region profile" evidence="7">
    <location>
        <begin position="1"/>
        <end position="213"/>
    </location>
</feature>
<keyword evidence="4" id="KW-0408">Iron</keyword>
<dbReference type="GO" id="GO:0051536">
    <property type="term" value="F:iron-sulfur cluster binding"/>
    <property type="evidence" value="ECO:0007669"/>
    <property type="project" value="UniProtKB-KW"/>
</dbReference>
<keyword evidence="6" id="KW-0812">Transmembrane</keyword>
<dbReference type="Proteomes" id="UP000011744">
    <property type="component" value="Unassembled WGS sequence"/>
</dbReference>
<dbReference type="InterPro" id="IPR005797">
    <property type="entry name" value="Cyt_b/b6_N"/>
</dbReference>
<sequence length="524" mass="58609">MSNPIKSAVRAGLFRFESGWDMLVGRESNPMYCLGAMSWFFFWVVGATGLYLFVPYDTSAVRAWSSIEHISREQWYWGGLIRSLHRYGSDAMVLTMMLHLLREWALDRYHGARWFAWFTGVPLIWMVFSSGITGYWLVWDELAQYLAIGTAEWMDFLGIFGQSIARNFLNPGALTDRFFTLLIFIHIAVPLFLLMAMWVHILRINRANTNPPRPLIIGTSIMLVALSLIHPAQSHPPADLGKAIGDLNPDWYFMALYPLYDAKGPLVTWAVSIGASMFLSLMPWMAFRRKRRAAAVVTSDICNGCGNCASDCPFGAVVLRPRTDGLHASAKLAVVQPDLCTSCGMCMASCNKTNPFLPHAGETRNTAIDIPDFTFDLMVKRVSARTHGLVGKNRVLVIGCEHGAVLDHLKGPSVGVLPLHCTGMMPPSLIDYVFNKDLADGVLVTACRPGECFYRLGPEWTELRMNGERVPKLRGAVPRDRVRLFWAASTETKALMSELAGFRVALEELPPIVRPESTRRRVAE</sequence>
<keyword evidence="10" id="KW-1185">Reference proteome</keyword>
<dbReference type="eggNOG" id="COG1290">
    <property type="taxonomic scope" value="Bacteria"/>
</dbReference>
<keyword evidence="6" id="KW-0472">Membrane</keyword>
<evidence type="ECO:0000313" key="10">
    <source>
        <dbReference type="Proteomes" id="UP000011744"/>
    </source>
</evidence>
<dbReference type="InterPro" id="IPR027387">
    <property type="entry name" value="Cytb/b6-like_sf"/>
</dbReference>
<evidence type="ECO:0000256" key="5">
    <source>
        <dbReference type="ARBA" id="ARBA00023014"/>
    </source>
</evidence>
<dbReference type="eggNOG" id="COG1149">
    <property type="taxonomic scope" value="Bacteria"/>
</dbReference>
<feature type="transmembrane region" description="Helical" evidence="6">
    <location>
        <begin position="214"/>
        <end position="232"/>
    </location>
</feature>
<dbReference type="PROSITE" id="PS00198">
    <property type="entry name" value="4FE4S_FER_1"/>
    <property type="match status" value="1"/>
</dbReference>
<dbReference type="Pfam" id="PF12838">
    <property type="entry name" value="Fer4_7"/>
    <property type="match status" value="1"/>
</dbReference>
<evidence type="ECO:0000259" key="8">
    <source>
        <dbReference type="PROSITE" id="PS51379"/>
    </source>
</evidence>
<dbReference type="OrthoDB" id="9800445at2"/>
<keyword evidence="6" id="KW-1133">Transmembrane helix</keyword>
<comment type="caution">
    <text evidence="9">The sequence shown here is derived from an EMBL/GenBank/DDBJ whole genome shotgun (WGS) entry which is preliminary data.</text>
</comment>
<keyword evidence="2" id="KW-0479">Metal-binding</keyword>
<dbReference type="PROSITE" id="PS51379">
    <property type="entry name" value="4FE4S_FER_2"/>
    <property type="match status" value="2"/>
</dbReference>
<dbReference type="EMBL" id="AONQ01000002">
    <property type="protein sequence ID" value="EME71887.1"/>
    <property type="molecule type" value="Genomic_DNA"/>
</dbReference>
<dbReference type="GO" id="GO:0016020">
    <property type="term" value="C:membrane"/>
    <property type="evidence" value="ECO:0007669"/>
    <property type="project" value="InterPro"/>
</dbReference>
<dbReference type="GO" id="GO:0022904">
    <property type="term" value="P:respiratory electron transport chain"/>
    <property type="evidence" value="ECO:0007669"/>
    <property type="project" value="InterPro"/>
</dbReference>
<dbReference type="SUPFAM" id="SSF54862">
    <property type="entry name" value="4Fe-4S ferredoxins"/>
    <property type="match status" value="1"/>
</dbReference>
<dbReference type="PROSITE" id="PS51002">
    <property type="entry name" value="CYTB_NTER"/>
    <property type="match status" value="1"/>
</dbReference>
<dbReference type="InterPro" id="IPR017900">
    <property type="entry name" value="4Fe4S_Fe_S_CS"/>
</dbReference>
<dbReference type="GO" id="GO:0016491">
    <property type="term" value="F:oxidoreductase activity"/>
    <property type="evidence" value="ECO:0007669"/>
    <property type="project" value="UniProtKB-KW"/>
</dbReference>
<dbReference type="InterPro" id="IPR017896">
    <property type="entry name" value="4Fe4S_Fe-S-bd"/>
</dbReference>